<feature type="transmembrane region" description="Helical" evidence="1">
    <location>
        <begin position="189"/>
        <end position="208"/>
    </location>
</feature>
<dbReference type="Pfam" id="PF07136">
    <property type="entry name" value="DUF1385"/>
    <property type="match status" value="1"/>
</dbReference>
<dbReference type="InterPro" id="IPR010787">
    <property type="entry name" value="DUF1385"/>
</dbReference>
<evidence type="ECO:0000256" key="1">
    <source>
        <dbReference type="SAM" id="Phobius"/>
    </source>
</evidence>
<dbReference type="EMBL" id="KC811109">
    <property type="protein sequence ID" value="AGQ18705.1"/>
    <property type="molecule type" value="Genomic_DNA"/>
</dbReference>
<feature type="transmembrane region" description="Helical" evidence="1">
    <location>
        <begin position="214"/>
        <end position="235"/>
    </location>
</feature>
<accession>S5DPD2</accession>
<dbReference type="PANTHER" id="PTHR42867:SF1">
    <property type="entry name" value="MEMBRANE PROTEIN-RELATED"/>
    <property type="match status" value="1"/>
</dbReference>
<name>S5DPD2_9ACTN</name>
<keyword evidence="1" id="KW-1133">Transmembrane helix</keyword>
<keyword evidence="1" id="KW-0472">Membrane</keyword>
<organism evidence="2">
    <name type="scientific">Candidatus Actinomarina minuta</name>
    <dbReference type="NCBI Taxonomy" id="1389454"/>
    <lineage>
        <taxon>Bacteria</taxon>
        <taxon>Bacillati</taxon>
        <taxon>Actinomycetota</taxon>
        <taxon>Actinomycetes</taxon>
        <taxon>Candidatus Actinomarinidae</taxon>
        <taxon>Candidatus Actinomarinales</taxon>
        <taxon>Candidatus Actinomarineae</taxon>
        <taxon>Candidatus Actinomarinaceae</taxon>
        <taxon>Candidatus Actinomarina</taxon>
    </lineage>
</organism>
<proteinExistence type="predicted"/>
<dbReference type="PANTHER" id="PTHR42867">
    <property type="entry name" value="MEMBRANE PROTEIN-RELATED"/>
    <property type="match status" value="1"/>
</dbReference>
<feature type="transmembrane region" description="Helical" evidence="1">
    <location>
        <begin position="95"/>
        <end position="116"/>
    </location>
</feature>
<protein>
    <submittedName>
        <fullName evidence="2">Putative metal-dependent enzyme</fullName>
    </submittedName>
</protein>
<keyword evidence="1" id="KW-0812">Transmembrane</keyword>
<evidence type="ECO:0000313" key="2">
    <source>
        <dbReference type="EMBL" id="AGQ18705.1"/>
    </source>
</evidence>
<sequence>MSKDHIAYGGQAVIGGVLIQSPKGWSLAVRDQENQIHNYFESRVPLTQRDGFWKLPLIRGIAALVDSLFVGYKGISLSDTLYYGEQEEETFLAKITTSLLLVSILSLLIVGPRLLIDLLDLSQINKGFSEGILRGVIVITYIYLVGKTKDAQELFEYHGAEHMTIASYESDRSLEMSNVKKYPKEHIRCGTAFIFLIVFVSLLTLPLIPTLNIFLTLVTRLLHVFVVAMISYEILKFNFKNSESVIAKIFSTPGLWTQKITTKKPNDQQIEVAIISMANCIKHSEDTDNFDELLSNSKEVLNG</sequence>
<dbReference type="AlphaFoldDB" id="S5DPD2"/>
<reference evidence="2" key="1">
    <citation type="journal article" date="2013" name="Sci. Rep.">
        <title>Metagenomics uncovers a new group of low GC and ultra-small marine Actinobacteria.</title>
        <authorList>
            <person name="Ghai R."/>
            <person name="Mizuno C.M."/>
            <person name="Picazo A."/>
            <person name="Camacho A."/>
            <person name="Rodriguez-Valera F."/>
        </authorList>
    </citation>
    <scope>NUCLEOTIDE SEQUENCE</scope>
</reference>